<reference evidence="4" key="1">
    <citation type="submission" date="2025-08" db="UniProtKB">
        <authorList>
            <consortium name="Ensembl"/>
        </authorList>
    </citation>
    <scope>IDENTIFICATION</scope>
</reference>
<dbReference type="Pfam" id="PF00226">
    <property type="entry name" value="DnaJ"/>
    <property type="match status" value="1"/>
</dbReference>
<dbReference type="InterPro" id="IPR036386">
    <property type="entry name" value="HscB_C_sf"/>
</dbReference>
<dbReference type="SMART" id="SM00271">
    <property type="entry name" value="DnaJ"/>
    <property type="match status" value="1"/>
</dbReference>
<dbReference type="InterPro" id="IPR004640">
    <property type="entry name" value="HscB"/>
</dbReference>
<dbReference type="Gene3D" id="1.20.1280.20">
    <property type="entry name" value="HscB, C-terminal domain"/>
    <property type="match status" value="1"/>
</dbReference>
<dbReference type="GO" id="GO:0051087">
    <property type="term" value="F:protein-folding chaperone binding"/>
    <property type="evidence" value="ECO:0007669"/>
    <property type="project" value="InterPro"/>
</dbReference>
<dbReference type="AlphaFoldDB" id="A0A673K1D1"/>
<comment type="similarity">
    <text evidence="1">Belongs to the HscB family.</text>
</comment>
<dbReference type="CDD" id="cd06257">
    <property type="entry name" value="DnaJ"/>
    <property type="match status" value="1"/>
</dbReference>
<dbReference type="GO" id="GO:0001671">
    <property type="term" value="F:ATPase activator activity"/>
    <property type="evidence" value="ECO:0007669"/>
    <property type="project" value="InterPro"/>
</dbReference>
<dbReference type="InterPro" id="IPR009073">
    <property type="entry name" value="HscB_oligo_C"/>
</dbReference>
<dbReference type="NCBIfam" id="TIGR00714">
    <property type="entry name" value="hscB"/>
    <property type="match status" value="1"/>
</dbReference>
<accession>A0A673K1D1</accession>
<evidence type="ECO:0000256" key="1">
    <source>
        <dbReference type="ARBA" id="ARBA00010476"/>
    </source>
</evidence>
<dbReference type="InterPro" id="IPR036869">
    <property type="entry name" value="J_dom_sf"/>
</dbReference>
<evidence type="ECO:0000259" key="3">
    <source>
        <dbReference type="PROSITE" id="PS50076"/>
    </source>
</evidence>
<name>A0A673K1D1_9TELE</name>
<feature type="domain" description="J" evidence="3">
    <location>
        <begin position="103"/>
        <end position="175"/>
    </location>
</feature>
<evidence type="ECO:0000313" key="4">
    <source>
        <dbReference type="Ensembl" id="ENSSRHP00000056314.1"/>
    </source>
</evidence>
<evidence type="ECO:0000256" key="2">
    <source>
        <dbReference type="ARBA" id="ARBA00023186"/>
    </source>
</evidence>
<dbReference type="PANTHER" id="PTHR14021:SF15">
    <property type="entry name" value="IRON-SULFUR CLUSTER CO-CHAPERONE PROTEIN HSCB"/>
    <property type="match status" value="1"/>
</dbReference>
<protein>
    <submittedName>
        <fullName evidence="4">Iron-sulfur cluster co-chaperone protein HscB, mitochondrial-like</fullName>
    </submittedName>
</protein>
<gene>
    <name evidence="4" type="primary">LOC107751426</name>
</gene>
<dbReference type="Pfam" id="PF07743">
    <property type="entry name" value="HSCB_C"/>
    <property type="match status" value="1"/>
</dbReference>
<dbReference type="InterPro" id="IPR001623">
    <property type="entry name" value="DnaJ_domain"/>
</dbReference>
<reference evidence="4" key="2">
    <citation type="submission" date="2025-09" db="UniProtKB">
        <authorList>
            <consortium name="Ensembl"/>
        </authorList>
    </citation>
    <scope>IDENTIFICATION</scope>
</reference>
<sequence length="314" mass="35560">MITLYKLRFLLAPHGFKHANKCISNGQLLNLVLLPCFASGRAISSYRKDINGVSHCKAVKGHLSLNSFSTVTVNRLCWKCGSSAELFFCSSCNVIQPPDDKTNYFDILNCEHKFSLDTQKLQKRYVELQRSLHPDNFSQKSSKEQEYSEEQSALVNNAYRTLQKPLSRAVYMLELRGVLLEEGTDAAADPAFLLEVLEINESLAETRSQDEVSTIGRSVREKLKDLTERMNSSLIKGIFLSFSSSRPPKFDRNSAPRPVACTFPWHASGKQLFWCLPHESLFTGDLLTAKELLAQMKYFTNIEEKVKDRITEGC</sequence>
<keyword evidence="2" id="KW-0143">Chaperone</keyword>
<dbReference type="FunFam" id="1.10.287.110:FF:000042">
    <property type="entry name" value="Iron-sulfur cluster co-chaperone protein HscB, mitochondrial"/>
    <property type="match status" value="1"/>
</dbReference>
<dbReference type="SUPFAM" id="SSF47144">
    <property type="entry name" value="HSC20 (HSCB), C-terminal oligomerisation domain"/>
    <property type="match status" value="1"/>
</dbReference>
<evidence type="ECO:0000313" key="5">
    <source>
        <dbReference type="Proteomes" id="UP000472270"/>
    </source>
</evidence>
<dbReference type="GO" id="GO:0044571">
    <property type="term" value="P:[2Fe-2S] cluster assembly"/>
    <property type="evidence" value="ECO:0007669"/>
    <property type="project" value="InterPro"/>
</dbReference>
<dbReference type="PROSITE" id="PS50076">
    <property type="entry name" value="DNAJ_2"/>
    <property type="match status" value="1"/>
</dbReference>
<dbReference type="GO" id="GO:0005739">
    <property type="term" value="C:mitochondrion"/>
    <property type="evidence" value="ECO:0007669"/>
    <property type="project" value="TreeGrafter"/>
</dbReference>
<dbReference type="Ensembl" id="ENSSRHT00000057885.1">
    <property type="protein sequence ID" value="ENSSRHP00000056314.1"/>
    <property type="gene ID" value="ENSSRHG00000028256.1"/>
</dbReference>
<dbReference type="PANTHER" id="PTHR14021">
    <property type="entry name" value="IRON-SULFUR CLUSTER CO-CHAPERONE PROTEIN HSCB"/>
    <property type="match status" value="1"/>
</dbReference>
<keyword evidence="5" id="KW-1185">Reference proteome</keyword>
<dbReference type="Proteomes" id="UP000472270">
    <property type="component" value="Unassembled WGS sequence"/>
</dbReference>
<dbReference type="SUPFAM" id="SSF46565">
    <property type="entry name" value="Chaperone J-domain"/>
    <property type="match status" value="1"/>
</dbReference>
<organism evidence="4 5">
    <name type="scientific">Sinocyclocheilus rhinocerous</name>
    <dbReference type="NCBI Taxonomy" id="307959"/>
    <lineage>
        <taxon>Eukaryota</taxon>
        <taxon>Metazoa</taxon>
        <taxon>Chordata</taxon>
        <taxon>Craniata</taxon>
        <taxon>Vertebrata</taxon>
        <taxon>Euteleostomi</taxon>
        <taxon>Actinopterygii</taxon>
        <taxon>Neopterygii</taxon>
        <taxon>Teleostei</taxon>
        <taxon>Ostariophysi</taxon>
        <taxon>Cypriniformes</taxon>
        <taxon>Cyprinidae</taxon>
        <taxon>Cyprininae</taxon>
        <taxon>Sinocyclocheilus</taxon>
    </lineage>
</organism>
<dbReference type="GO" id="GO:0051259">
    <property type="term" value="P:protein complex oligomerization"/>
    <property type="evidence" value="ECO:0007669"/>
    <property type="project" value="InterPro"/>
</dbReference>
<dbReference type="Gene3D" id="1.10.287.110">
    <property type="entry name" value="DnaJ domain"/>
    <property type="match status" value="1"/>
</dbReference>
<proteinExistence type="inferred from homology"/>